<feature type="transmembrane region" description="Helical" evidence="1">
    <location>
        <begin position="294"/>
        <end position="316"/>
    </location>
</feature>
<dbReference type="Pfam" id="PF09925">
    <property type="entry name" value="DUF2157"/>
    <property type="match status" value="1"/>
</dbReference>
<evidence type="ECO:0000259" key="2">
    <source>
        <dbReference type="Pfam" id="PF09925"/>
    </source>
</evidence>
<dbReference type="AlphaFoldDB" id="A0A1G8AUV1"/>
<feature type="transmembrane region" description="Helical" evidence="1">
    <location>
        <begin position="41"/>
        <end position="62"/>
    </location>
</feature>
<keyword evidence="4" id="KW-1185">Reference proteome</keyword>
<keyword evidence="1" id="KW-0812">Transmembrane</keyword>
<feature type="transmembrane region" description="Helical" evidence="1">
    <location>
        <begin position="397"/>
        <end position="419"/>
    </location>
</feature>
<proteinExistence type="predicted"/>
<dbReference type="OrthoDB" id="642680at2"/>
<sequence length="427" mass="49155">MSDKIINELEELLHANVVTTETAENIREYFHQKKEESHNRLSSIFGILGAILVGLGIILVFAHNWDNLSRLTKIILSFLPLIVGQLLCGYSILKKSESTVWKETSSVFLFFAIGANISLVAQVYNIPGDLDSFIITWMLLSLPLVYLLQSSIVSLLYIVGITYYCCNSNYFTYPSTQSFLYWLLLLGIVPHYYQLVKTKALSNFTLFHNWFISISIVICLDTISHKNGYLLYLSYMSLFTIFYFIGKTSFFDKQKLKNNSFLIVGKLGILYLLLLYSFKWFWNKSFYKTDSISETLLSIEFIIACALTLIAALLFYKKNSRTNFKEVSLLELVFLMNIFPLISAYEFSIVANVIVLFIGIFEVKRGIKLNHLGLLNFGLLLITILIICRFFDTDLSFVLRGILFITIGLGFFLANYFILKKRNRNEK</sequence>
<feature type="transmembrane region" description="Helical" evidence="1">
    <location>
        <begin position="74"/>
        <end position="93"/>
    </location>
</feature>
<feature type="transmembrane region" description="Helical" evidence="1">
    <location>
        <begin position="336"/>
        <end position="361"/>
    </location>
</feature>
<dbReference type="STRING" id="178355.SAMN04488062_105173"/>
<feature type="transmembrane region" description="Helical" evidence="1">
    <location>
        <begin position="105"/>
        <end position="124"/>
    </location>
</feature>
<feature type="transmembrane region" description="Helical" evidence="1">
    <location>
        <begin position="201"/>
        <end position="220"/>
    </location>
</feature>
<organism evidence="3 4">
    <name type="scientific">Flavobacterium omnivorum</name>
    <dbReference type="NCBI Taxonomy" id="178355"/>
    <lineage>
        <taxon>Bacteria</taxon>
        <taxon>Pseudomonadati</taxon>
        <taxon>Bacteroidota</taxon>
        <taxon>Flavobacteriia</taxon>
        <taxon>Flavobacteriales</taxon>
        <taxon>Flavobacteriaceae</taxon>
        <taxon>Flavobacterium</taxon>
    </lineage>
</organism>
<feature type="transmembrane region" description="Helical" evidence="1">
    <location>
        <begin position="144"/>
        <end position="166"/>
    </location>
</feature>
<keyword evidence="1" id="KW-1133">Transmembrane helix</keyword>
<evidence type="ECO:0000313" key="4">
    <source>
        <dbReference type="Proteomes" id="UP000199274"/>
    </source>
</evidence>
<dbReference type="InterPro" id="IPR018677">
    <property type="entry name" value="DUF2157"/>
</dbReference>
<gene>
    <name evidence="3" type="ORF">SAMN04488062_105173</name>
</gene>
<evidence type="ECO:0000256" key="1">
    <source>
        <dbReference type="SAM" id="Phobius"/>
    </source>
</evidence>
<keyword evidence="1" id="KW-0472">Membrane</keyword>
<feature type="domain" description="DUF2157" evidence="2">
    <location>
        <begin position="12"/>
        <end position="152"/>
    </location>
</feature>
<dbReference type="RefSeq" id="WP_091257086.1">
    <property type="nucleotide sequence ID" value="NZ_FNDB01000005.1"/>
</dbReference>
<feature type="transmembrane region" description="Helical" evidence="1">
    <location>
        <begin position="229"/>
        <end position="246"/>
    </location>
</feature>
<reference evidence="4" key="1">
    <citation type="submission" date="2016-10" db="EMBL/GenBank/DDBJ databases">
        <authorList>
            <person name="Varghese N."/>
            <person name="Submissions S."/>
        </authorList>
    </citation>
    <scope>NUCLEOTIDE SEQUENCE [LARGE SCALE GENOMIC DNA]</scope>
    <source>
        <strain evidence="4">CGMCC 1.2747</strain>
    </source>
</reference>
<accession>A0A1G8AUV1</accession>
<evidence type="ECO:0000313" key="3">
    <source>
        <dbReference type="EMBL" id="SDH24593.1"/>
    </source>
</evidence>
<feature type="transmembrane region" description="Helical" evidence="1">
    <location>
        <begin position="178"/>
        <end position="195"/>
    </location>
</feature>
<feature type="transmembrane region" description="Helical" evidence="1">
    <location>
        <begin position="373"/>
        <end position="391"/>
    </location>
</feature>
<name>A0A1G8AUV1_9FLAO</name>
<protein>
    <submittedName>
        <fullName evidence="3">Uncharacterized membrane protein</fullName>
    </submittedName>
</protein>
<feature type="transmembrane region" description="Helical" evidence="1">
    <location>
        <begin position="261"/>
        <end position="282"/>
    </location>
</feature>
<dbReference type="EMBL" id="FNDB01000005">
    <property type="protein sequence ID" value="SDH24593.1"/>
    <property type="molecule type" value="Genomic_DNA"/>
</dbReference>
<dbReference type="Proteomes" id="UP000199274">
    <property type="component" value="Unassembled WGS sequence"/>
</dbReference>